<evidence type="ECO:0000259" key="1">
    <source>
        <dbReference type="SMART" id="SM00507"/>
    </source>
</evidence>
<protein>
    <recommendedName>
        <fullName evidence="1">HNH nuclease domain-containing protein</fullName>
    </recommendedName>
</protein>
<dbReference type="GO" id="GO:0008270">
    <property type="term" value="F:zinc ion binding"/>
    <property type="evidence" value="ECO:0007669"/>
    <property type="project" value="InterPro"/>
</dbReference>
<evidence type="ECO:0000313" key="2">
    <source>
        <dbReference type="EMBL" id="GAG48254.1"/>
    </source>
</evidence>
<dbReference type="InterPro" id="IPR002711">
    <property type="entry name" value="HNH"/>
</dbReference>
<dbReference type="AlphaFoldDB" id="X0XXV4"/>
<feature type="non-terminal residue" evidence="2">
    <location>
        <position position="1"/>
    </location>
</feature>
<accession>X0XXV4</accession>
<dbReference type="Gene3D" id="1.10.30.50">
    <property type="match status" value="1"/>
</dbReference>
<feature type="domain" description="HNH nuclease" evidence="1">
    <location>
        <begin position="7"/>
        <end position="63"/>
    </location>
</feature>
<dbReference type="InterPro" id="IPR003615">
    <property type="entry name" value="HNH_nuc"/>
</dbReference>
<dbReference type="CDD" id="cd00085">
    <property type="entry name" value="HNHc"/>
    <property type="match status" value="1"/>
</dbReference>
<dbReference type="EMBL" id="BARS01057059">
    <property type="protein sequence ID" value="GAG48254.1"/>
    <property type="molecule type" value="Genomic_DNA"/>
</dbReference>
<comment type="caution">
    <text evidence="2">The sequence shown here is derived from an EMBL/GenBank/DDBJ whole genome shotgun (WGS) entry which is preliminary data.</text>
</comment>
<sequence>SFKNKNGIYKVVEENADFIEWGRVWDSYNDKYTAFEIDHLIPESKGGPTHPINLVLACQRCNRSKGVR</sequence>
<name>X0XXV4_9ZZZZ</name>
<dbReference type="GO" id="GO:0004519">
    <property type="term" value="F:endonuclease activity"/>
    <property type="evidence" value="ECO:0007669"/>
    <property type="project" value="InterPro"/>
</dbReference>
<dbReference type="GO" id="GO:0003676">
    <property type="term" value="F:nucleic acid binding"/>
    <property type="evidence" value="ECO:0007669"/>
    <property type="project" value="InterPro"/>
</dbReference>
<dbReference type="Pfam" id="PF01844">
    <property type="entry name" value="HNH"/>
    <property type="match status" value="1"/>
</dbReference>
<reference evidence="2" key="1">
    <citation type="journal article" date="2014" name="Front. Microbiol.">
        <title>High frequency of phylogenetically diverse reductive dehalogenase-homologous genes in deep subseafloor sedimentary metagenomes.</title>
        <authorList>
            <person name="Kawai M."/>
            <person name="Futagami T."/>
            <person name="Toyoda A."/>
            <person name="Takaki Y."/>
            <person name="Nishi S."/>
            <person name="Hori S."/>
            <person name="Arai W."/>
            <person name="Tsubouchi T."/>
            <person name="Morono Y."/>
            <person name="Uchiyama I."/>
            <person name="Ito T."/>
            <person name="Fujiyama A."/>
            <person name="Inagaki F."/>
            <person name="Takami H."/>
        </authorList>
    </citation>
    <scope>NUCLEOTIDE SEQUENCE</scope>
    <source>
        <strain evidence="2">Expedition CK06-06</strain>
    </source>
</reference>
<gene>
    <name evidence="2" type="ORF">S01H1_83813</name>
</gene>
<organism evidence="2">
    <name type="scientific">marine sediment metagenome</name>
    <dbReference type="NCBI Taxonomy" id="412755"/>
    <lineage>
        <taxon>unclassified sequences</taxon>
        <taxon>metagenomes</taxon>
        <taxon>ecological metagenomes</taxon>
    </lineage>
</organism>
<proteinExistence type="predicted"/>
<dbReference type="SMART" id="SM00507">
    <property type="entry name" value="HNHc"/>
    <property type="match status" value="1"/>
</dbReference>